<dbReference type="RefSeq" id="XP_054857762.1">
    <property type="nucleotide sequence ID" value="XM_055001787.1"/>
</dbReference>
<dbReference type="Pfam" id="PF24681">
    <property type="entry name" value="Kelch_KLHDC2_KLHL20_DRC7"/>
    <property type="match status" value="1"/>
</dbReference>
<gene>
    <name evidence="5" type="primary">LOC129344874</name>
</gene>
<dbReference type="SMART" id="SM00225">
    <property type="entry name" value="BTB"/>
    <property type="match status" value="1"/>
</dbReference>
<dbReference type="InterPro" id="IPR015915">
    <property type="entry name" value="Kelch-typ_b-propeller"/>
</dbReference>
<dbReference type="PIRSF" id="PIRSF037037">
    <property type="entry name" value="Kelch-like_protein_gigaxonin"/>
    <property type="match status" value="1"/>
</dbReference>
<keyword evidence="1" id="KW-0880">Kelch repeat</keyword>
<dbReference type="PANTHER" id="PTHR45632:SF3">
    <property type="entry name" value="KELCH-LIKE PROTEIN 32"/>
    <property type="match status" value="1"/>
</dbReference>
<dbReference type="SUPFAM" id="SSF117281">
    <property type="entry name" value="Kelch motif"/>
    <property type="match status" value="1"/>
</dbReference>
<dbReference type="SUPFAM" id="SSF54695">
    <property type="entry name" value="POZ domain"/>
    <property type="match status" value="1"/>
</dbReference>
<accession>A0AA97LLQ9</accession>
<proteinExistence type="predicted"/>
<dbReference type="Pfam" id="PF00651">
    <property type="entry name" value="BTB"/>
    <property type="match status" value="1"/>
</dbReference>
<dbReference type="Gene3D" id="1.25.40.420">
    <property type="match status" value="1"/>
</dbReference>
<evidence type="ECO:0000259" key="3">
    <source>
        <dbReference type="PROSITE" id="PS50097"/>
    </source>
</evidence>
<dbReference type="GeneID" id="129344874"/>
<dbReference type="Gene3D" id="3.30.710.10">
    <property type="entry name" value="Potassium Channel Kv1.1, Chain A"/>
    <property type="match status" value="1"/>
</dbReference>
<feature type="domain" description="BTB" evidence="3">
    <location>
        <begin position="53"/>
        <end position="120"/>
    </location>
</feature>
<protein>
    <submittedName>
        <fullName evidence="5">Kelch-like protein 6</fullName>
    </submittedName>
</protein>
<dbReference type="Pfam" id="PF07707">
    <property type="entry name" value="BACK"/>
    <property type="match status" value="1"/>
</dbReference>
<dbReference type="KEGG" id="emc:129344874"/>
<dbReference type="AlphaFoldDB" id="A0AA97LLQ9"/>
<dbReference type="InterPro" id="IPR000210">
    <property type="entry name" value="BTB/POZ_dom"/>
</dbReference>
<dbReference type="InterPro" id="IPR017096">
    <property type="entry name" value="BTB-kelch_protein"/>
</dbReference>
<dbReference type="PANTHER" id="PTHR45632">
    <property type="entry name" value="LD33804P"/>
    <property type="match status" value="1"/>
</dbReference>
<organism evidence="4 5">
    <name type="scientific">Eublepharis macularius</name>
    <name type="common">Leopard gecko</name>
    <name type="synonym">Cyrtodactylus macularius</name>
    <dbReference type="NCBI Taxonomy" id="481883"/>
    <lineage>
        <taxon>Eukaryota</taxon>
        <taxon>Metazoa</taxon>
        <taxon>Chordata</taxon>
        <taxon>Craniata</taxon>
        <taxon>Vertebrata</taxon>
        <taxon>Euteleostomi</taxon>
        <taxon>Lepidosauria</taxon>
        <taxon>Squamata</taxon>
        <taxon>Bifurcata</taxon>
        <taxon>Gekkota</taxon>
        <taxon>Eublepharidae</taxon>
        <taxon>Eublepharinae</taxon>
        <taxon>Eublepharis</taxon>
    </lineage>
</organism>
<keyword evidence="2" id="KW-0677">Repeat</keyword>
<dbReference type="InterPro" id="IPR006652">
    <property type="entry name" value="Kelch_1"/>
</dbReference>
<evidence type="ECO:0000313" key="4">
    <source>
        <dbReference type="Proteomes" id="UP001190640"/>
    </source>
</evidence>
<reference evidence="5" key="1">
    <citation type="submission" date="2025-08" db="UniProtKB">
        <authorList>
            <consortium name="RefSeq"/>
        </authorList>
    </citation>
    <scope>IDENTIFICATION</scope>
    <source>
        <tissue evidence="5">Blood</tissue>
    </source>
</reference>
<dbReference type="Proteomes" id="UP001190640">
    <property type="component" value="Chromosome 17"/>
</dbReference>
<name>A0AA97LLQ9_EUBMA</name>
<dbReference type="SMART" id="SM00875">
    <property type="entry name" value="BACK"/>
    <property type="match status" value="1"/>
</dbReference>
<sequence>MTHNTLQLSGTNTECNDEFAVDLGEEDMEDEPKPLDHYIREGLKQLYQEQLLCDTIIVAGGEQFPCHRMLLAAINPYFRAMFSSSFRESRDGEVLLKDMDPAVVQMVVNYYYTEEIALMPEMAQDLFVAASRLQILPLLESCSRFLLEQLSLENCLGIYELGYAHSDPALFQQAKNLVTLHFKNLSAEDKTFPNLNPSTVISIISLDSLVVSSELAVYRAVWRWVTAQGTNRFSFLGQLLAHVRLPLLTQEELSMVQSEATCYRDLRLRWKRLNRQERLQQCGGLRRGMYTTCIVCVDLFNMEGPELKTKDFQVAYFDPQRGTWEKLPLLKCLYCARCVAVGDKLYVTGGVHTDDTYSDTLHEYCPLRGRWTQLPSMSVARASHGFLACDQKLFAVGGWCRYEDYLDTAESFDLSEKFWTPIARLPFSLSHFASVALKKRLYLIGGVTDTVGSWYASRKVLIYEISTDLWSQVLLDNECYWSGAVAMNNGIYVVGGYFRSRGRHHNERWPDSGNLHCTRKCFFLREDGKVDKNIYIPKLPIELAGAAVVRWKHRIYVLGGENTYLYNDLEGENEEEYYNTVYYWEPGATKWTLCQDRLPFTSWGLSGFGCTTMKFPQKPILELFRKTSVALTAIDVGTP</sequence>
<keyword evidence="4" id="KW-1185">Reference proteome</keyword>
<evidence type="ECO:0000256" key="1">
    <source>
        <dbReference type="ARBA" id="ARBA00022441"/>
    </source>
</evidence>
<dbReference type="InterPro" id="IPR011333">
    <property type="entry name" value="SKP1/BTB/POZ_sf"/>
</dbReference>
<evidence type="ECO:0000313" key="5">
    <source>
        <dbReference type="RefSeq" id="XP_054857762.1"/>
    </source>
</evidence>
<dbReference type="PROSITE" id="PS50097">
    <property type="entry name" value="BTB"/>
    <property type="match status" value="1"/>
</dbReference>
<dbReference type="InterPro" id="IPR011705">
    <property type="entry name" value="BACK"/>
</dbReference>
<dbReference type="SMART" id="SM00612">
    <property type="entry name" value="Kelch"/>
    <property type="match status" value="3"/>
</dbReference>
<dbReference type="Gene3D" id="2.120.10.80">
    <property type="entry name" value="Kelch-type beta propeller"/>
    <property type="match status" value="2"/>
</dbReference>
<evidence type="ECO:0000256" key="2">
    <source>
        <dbReference type="ARBA" id="ARBA00022737"/>
    </source>
</evidence>